<feature type="domain" description="CT398-like coiled coil hairpin" evidence="2">
    <location>
        <begin position="26"/>
        <end position="187"/>
    </location>
</feature>
<name>A0A142V8M8_9CHLR</name>
<proteinExistence type="predicted"/>
<organism evidence="3 5">
    <name type="scientific">Dehalococcoides mccartyi</name>
    <dbReference type="NCBI Taxonomy" id="61435"/>
    <lineage>
        <taxon>Bacteria</taxon>
        <taxon>Bacillati</taxon>
        <taxon>Chloroflexota</taxon>
        <taxon>Dehalococcoidia</taxon>
        <taxon>Dehalococcoidales</taxon>
        <taxon>Dehalococcoidaceae</taxon>
        <taxon>Dehalococcoides</taxon>
    </lineage>
</organism>
<dbReference type="Gene3D" id="1.10.287.1490">
    <property type="match status" value="1"/>
</dbReference>
<accession>A0A142V8M8</accession>
<dbReference type="PATRIC" id="fig|61435.13.peg.333"/>
<evidence type="ECO:0000256" key="1">
    <source>
        <dbReference type="SAM" id="Coils"/>
    </source>
</evidence>
<dbReference type="RefSeq" id="WP_011308884.1">
    <property type="nucleotide sequence ID" value="NZ_CP011127.1"/>
</dbReference>
<evidence type="ECO:0000259" key="2">
    <source>
        <dbReference type="Pfam" id="PF24481"/>
    </source>
</evidence>
<evidence type="ECO:0000313" key="3">
    <source>
        <dbReference type="EMBL" id="AMU86128.1"/>
    </source>
</evidence>
<evidence type="ECO:0000313" key="6">
    <source>
        <dbReference type="Proteomes" id="UP000249146"/>
    </source>
</evidence>
<dbReference type="EMBL" id="CP011127">
    <property type="protein sequence ID" value="AMU86128.1"/>
    <property type="molecule type" value="Genomic_DNA"/>
</dbReference>
<dbReference type="OMA" id="IIVCEHC"/>
<evidence type="ECO:0000313" key="5">
    <source>
        <dbReference type="Proteomes" id="UP000076394"/>
    </source>
</evidence>
<gene>
    <name evidence="4" type="ORF">C1G87_0330</name>
    <name evidence="3" type="ORF">Dm11a5_0300</name>
</gene>
<sequence>MQLAKELYQLQELELDLESHLMQASKLQAILQDDSALRQAENNLVEAASHLKEQQASLRELESQSADLDAKINEIKKSLYSGRINNPKELSNLSKEQEILEAKRTQIDDQALAGMDRLEELQTNCNQVMEGLETARSEWQQDQTQNTQSLNLIHLEIEKLKNERHEFMSRFEQPDLVLFQTLRKSKGKAVSKVEQGNCRGCGLKLTAAWMQRARAGTLVQCSGCQRILYLD</sequence>
<dbReference type="AlphaFoldDB" id="A0A142V8M8"/>
<reference evidence="3 5" key="1">
    <citation type="submission" date="2015-03" db="EMBL/GenBank/DDBJ databases">
        <title>Genomic characterization of Dehalococcoides mccartyi strain 11a5, an unusal plasmid-containing chloroethene dechlorinator.</title>
        <authorList>
            <person name="Zhao S."/>
            <person name="Ding C."/>
            <person name="He J."/>
        </authorList>
    </citation>
    <scope>NUCLEOTIDE SEQUENCE [LARGE SCALE GENOMIC DNA]</scope>
    <source>
        <strain evidence="3 5">11a5</strain>
    </source>
</reference>
<reference evidence="4 6" key="2">
    <citation type="submission" date="2018-05" db="EMBL/GenBank/DDBJ databases">
        <title>Draft genome sequences of Dehalococcoides mccartyi strains RC and KS.</title>
        <authorList>
            <person name="Higgins S.A."/>
            <person name="Padilla-Crespo E."/>
            <person name="Loeffler F.E."/>
        </authorList>
    </citation>
    <scope>NUCLEOTIDE SEQUENCE [LARGE SCALE GENOMIC DNA]</scope>
    <source>
        <strain evidence="4 6">RC</strain>
    </source>
</reference>
<feature type="coiled-coil region" evidence="1">
    <location>
        <begin position="10"/>
        <end position="138"/>
    </location>
</feature>
<keyword evidence="1" id="KW-0175">Coiled coil</keyword>
<dbReference type="OrthoDB" id="166542at2"/>
<dbReference type="Pfam" id="PF24481">
    <property type="entry name" value="CT398_CC"/>
    <property type="match status" value="1"/>
</dbReference>
<dbReference type="InterPro" id="IPR056003">
    <property type="entry name" value="CT398_CC_hairpin"/>
</dbReference>
<dbReference type="Proteomes" id="UP000249146">
    <property type="component" value="Unassembled WGS sequence"/>
</dbReference>
<dbReference type="EMBL" id="QGLC01000009">
    <property type="protein sequence ID" value="RAL69391.1"/>
    <property type="molecule type" value="Genomic_DNA"/>
</dbReference>
<evidence type="ECO:0000313" key="4">
    <source>
        <dbReference type="EMBL" id="RAL69391.1"/>
    </source>
</evidence>
<protein>
    <recommendedName>
        <fullName evidence="2">CT398-like coiled coil hairpin domain-containing protein</fullName>
    </recommendedName>
</protein>
<dbReference type="Proteomes" id="UP000076394">
    <property type="component" value="Chromosome"/>
</dbReference>